<proteinExistence type="predicted"/>
<evidence type="ECO:0000256" key="1">
    <source>
        <dbReference type="ARBA" id="ARBA00022679"/>
    </source>
</evidence>
<dbReference type="InterPro" id="IPR016181">
    <property type="entry name" value="Acyl_CoA_acyltransferase"/>
</dbReference>
<dbReference type="Gene3D" id="3.40.630.30">
    <property type="match status" value="1"/>
</dbReference>
<dbReference type="GO" id="GO:0016747">
    <property type="term" value="F:acyltransferase activity, transferring groups other than amino-acyl groups"/>
    <property type="evidence" value="ECO:0007669"/>
    <property type="project" value="InterPro"/>
</dbReference>
<dbReference type="CDD" id="cd04301">
    <property type="entry name" value="NAT_SF"/>
    <property type="match status" value="1"/>
</dbReference>
<dbReference type="AlphaFoldDB" id="A0A542SZ98"/>
<feature type="domain" description="N-acetyltransferase" evidence="3">
    <location>
        <begin position="15"/>
        <end position="176"/>
    </location>
</feature>
<dbReference type="PANTHER" id="PTHR43072:SF23">
    <property type="entry name" value="UPF0039 PROTEIN C11D3.02C"/>
    <property type="match status" value="1"/>
</dbReference>
<dbReference type="EMBL" id="VFNX01000004">
    <property type="protein sequence ID" value="TQK79940.1"/>
    <property type="molecule type" value="Genomic_DNA"/>
</dbReference>
<dbReference type="PROSITE" id="PS51186">
    <property type="entry name" value="GNAT"/>
    <property type="match status" value="1"/>
</dbReference>
<keyword evidence="1 4" id="KW-0808">Transferase</keyword>
<evidence type="ECO:0000313" key="4">
    <source>
        <dbReference type="EMBL" id="TQK79940.1"/>
    </source>
</evidence>
<keyword evidence="2" id="KW-0012">Acyltransferase</keyword>
<dbReference type="Proteomes" id="UP000318103">
    <property type="component" value="Unassembled WGS sequence"/>
</dbReference>
<dbReference type="PANTHER" id="PTHR43072">
    <property type="entry name" value="N-ACETYLTRANSFERASE"/>
    <property type="match status" value="1"/>
</dbReference>
<sequence>MLGMNPIYERSSATVTVRPARPGDVDAVRAIRNHAVEHSTALWTRTPQSAAESVAWLAVHLERGSALVAETGGEVAGFAVYGPWRELDGYRHTVEDSVYVREDRHGLGIGSALLAALIDSARAAGHHMMIAGIEAGNTASIRLHERFGFRLVGTVPEVGTKFGRWLDLTLMGLPLDPIC</sequence>
<evidence type="ECO:0000259" key="3">
    <source>
        <dbReference type="PROSITE" id="PS51186"/>
    </source>
</evidence>
<dbReference type="Pfam" id="PF00583">
    <property type="entry name" value="Acetyltransf_1"/>
    <property type="match status" value="1"/>
</dbReference>
<evidence type="ECO:0000313" key="5">
    <source>
        <dbReference type="Proteomes" id="UP000318103"/>
    </source>
</evidence>
<keyword evidence="5" id="KW-1185">Reference proteome</keyword>
<gene>
    <name evidence="4" type="ORF">FB563_7800</name>
</gene>
<evidence type="ECO:0000256" key="2">
    <source>
        <dbReference type="ARBA" id="ARBA00023315"/>
    </source>
</evidence>
<accession>A0A542SZ98</accession>
<protein>
    <submittedName>
        <fullName evidence="4">Phosphinothricin acetyltransferase</fullName>
    </submittedName>
</protein>
<dbReference type="InterPro" id="IPR000182">
    <property type="entry name" value="GNAT_dom"/>
</dbReference>
<dbReference type="SUPFAM" id="SSF55729">
    <property type="entry name" value="Acyl-CoA N-acyltransferases (Nat)"/>
    <property type="match status" value="1"/>
</dbReference>
<comment type="caution">
    <text evidence="4">The sequence shown here is derived from an EMBL/GenBank/DDBJ whole genome shotgun (WGS) entry which is preliminary data.</text>
</comment>
<name>A0A542SZ98_9ACTN</name>
<reference evidence="4 5" key="1">
    <citation type="submission" date="2019-06" db="EMBL/GenBank/DDBJ databases">
        <title>Sequencing the genomes of 1000 actinobacteria strains.</title>
        <authorList>
            <person name="Klenk H.-P."/>
        </authorList>
    </citation>
    <scope>NUCLEOTIDE SEQUENCE [LARGE SCALE GENOMIC DNA]</scope>
    <source>
        <strain evidence="4 5">DSM 41929</strain>
    </source>
</reference>
<organism evidence="4 5">
    <name type="scientific">Streptomyces puniciscabiei</name>
    <dbReference type="NCBI Taxonomy" id="164348"/>
    <lineage>
        <taxon>Bacteria</taxon>
        <taxon>Bacillati</taxon>
        <taxon>Actinomycetota</taxon>
        <taxon>Actinomycetes</taxon>
        <taxon>Kitasatosporales</taxon>
        <taxon>Streptomycetaceae</taxon>
        <taxon>Streptomyces</taxon>
    </lineage>
</organism>